<name>A0A3R5Y786_9BACT</name>
<dbReference type="AlphaFoldDB" id="A0A3R5Y786"/>
<dbReference type="RefSeq" id="WP_128466680.1">
    <property type="nucleotide sequence ID" value="NZ_CP035108.1"/>
</dbReference>
<reference evidence="1 2" key="1">
    <citation type="submission" date="2019-01" db="EMBL/GenBank/DDBJ databases">
        <title>Geovibrio thiophilus DSM 11263, complete genome.</title>
        <authorList>
            <person name="Spring S."/>
            <person name="Bunk B."/>
            <person name="Sproer C."/>
        </authorList>
    </citation>
    <scope>NUCLEOTIDE SEQUENCE [LARGE SCALE GENOMIC DNA]</scope>
    <source>
        <strain evidence="1 2">DSM 11263</strain>
    </source>
</reference>
<dbReference type="NCBIfam" id="TIGR00229">
    <property type="entry name" value="sensory_box"/>
    <property type="match status" value="1"/>
</dbReference>
<dbReference type="SUPFAM" id="SSF55785">
    <property type="entry name" value="PYP-like sensor domain (PAS domain)"/>
    <property type="match status" value="1"/>
</dbReference>
<dbReference type="InterPro" id="IPR000014">
    <property type="entry name" value="PAS"/>
</dbReference>
<sequence>MDSRRSTEEKSVSAYRGGYSYTPKNFLNDEQRFSERIFLVIDALSGQVLDASAAALRFYGYSFERITSMKITEINTLPYFVVMKKRLDAARKPKSNFIFPHRLADGRVKDVEVISSVLIMEGRKCLLSEIKDITENNLATG</sequence>
<dbReference type="OrthoDB" id="9787818at2"/>
<proteinExistence type="predicted"/>
<gene>
    <name evidence="1" type="ORF">EP073_08270</name>
</gene>
<keyword evidence="2" id="KW-1185">Reference proteome</keyword>
<protein>
    <submittedName>
        <fullName evidence="1">PAS domain S-box protein</fullName>
    </submittedName>
</protein>
<dbReference type="Gene3D" id="3.30.450.20">
    <property type="entry name" value="PAS domain"/>
    <property type="match status" value="1"/>
</dbReference>
<dbReference type="KEGG" id="gtl:EP073_08270"/>
<accession>A0A3R5Y786</accession>
<dbReference type="InterPro" id="IPR035965">
    <property type="entry name" value="PAS-like_dom_sf"/>
</dbReference>
<evidence type="ECO:0000313" key="1">
    <source>
        <dbReference type="EMBL" id="QAR33394.1"/>
    </source>
</evidence>
<evidence type="ECO:0000313" key="2">
    <source>
        <dbReference type="Proteomes" id="UP000287502"/>
    </source>
</evidence>
<dbReference type="EMBL" id="CP035108">
    <property type="protein sequence ID" value="QAR33394.1"/>
    <property type="molecule type" value="Genomic_DNA"/>
</dbReference>
<dbReference type="Proteomes" id="UP000287502">
    <property type="component" value="Chromosome"/>
</dbReference>
<organism evidence="1 2">
    <name type="scientific">Geovibrio thiophilus</name>
    <dbReference type="NCBI Taxonomy" id="139438"/>
    <lineage>
        <taxon>Bacteria</taxon>
        <taxon>Pseudomonadati</taxon>
        <taxon>Deferribacterota</taxon>
        <taxon>Deferribacteres</taxon>
        <taxon>Deferribacterales</taxon>
        <taxon>Geovibrionaceae</taxon>
        <taxon>Geovibrio</taxon>
    </lineage>
</organism>